<comment type="caution">
    <text evidence="3">The sequence shown here is derived from an EMBL/GenBank/DDBJ whole genome shotgun (WGS) entry which is preliminary data.</text>
</comment>
<dbReference type="AlphaFoldDB" id="A0A0F9BBP4"/>
<dbReference type="Pfam" id="PF00535">
    <property type="entry name" value="Glycos_transf_2"/>
    <property type="match status" value="1"/>
</dbReference>
<dbReference type="InterPro" id="IPR001173">
    <property type="entry name" value="Glyco_trans_2-like"/>
</dbReference>
<proteinExistence type="predicted"/>
<evidence type="ECO:0000256" key="1">
    <source>
        <dbReference type="SAM" id="MobiDB-lite"/>
    </source>
</evidence>
<organism evidence="3">
    <name type="scientific">marine sediment metagenome</name>
    <dbReference type="NCBI Taxonomy" id="412755"/>
    <lineage>
        <taxon>unclassified sequences</taxon>
        <taxon>metagenomes</taxon>
        <taxon>ecological metagenomes</taxon>
    </lineage>
</organism>
<protein>
    <recommendedName>
        <fullName evidence="2">Glycosyltransferase 2-like domain-containing protein</fullName>
    </recommendedName>
</protein>
<feature type="domain" description="Glycosyltransferase 2-like" evidence="2">
    <location>
        <begin position="4"/>
        <end position="145"/>
    </location>
</feature>
<accession>A0A0F9BBP4</accession>
<dbReference type="InterPro" id="IPR011990">
    <property type="entry name" value="TPR-like_helical_dom_sf"/>
</dbReference>
<sequence length="421" mass="47288">MKLSLCVIVKDEIAHLDDCLDSIEHLVDEVVIVDTGSTDGTWELVQRRADIFDQIEWTGFCDARNHCQGLATGDWIVILDADEVISDTTGWKKGIEAAKSGEYDAVAFVLFNQLPDDQILNSDRIWQVRMYGKRPEITWIGSVHNQIAHALQKHPLNGKEAKFFQARVLIDHKGYNLPREVMKKKYVARMAALAEELEKAKDPKTKSYYQFQTANAYFMQNQYDDALNFIRDCDFKHMTVENAYSTSLMAVHCCHILGVQEEGMEYAKGMLDMNPDESMSFLMMGLAYLSDGKFQAAYNFLGATMAMVQMKGMQYKYSLDQHYIAAACGEAALNLKRYGDAKELFKMHLQKYQTQRIVELEKAIIPMDQAIAQGMVQANGQMIPGVGLQASPGDGVSIPDVRTSDSESPSEESPSDVPAPK</sequence>
<reference evidence="3" key="1">
    <citation type="journal article" date="2015" name="Nature">
        <title>Complex archaea that bridge the gap between prokaryotes and eukaryotes.</title>
        <authorList>
            <person name="Spang A."/>
            <person name="Saw J.H."/>
            <person name="Jorgensen S.L."/>
            <person name="Zaremba-Niedzwiedzka K."/>
            <person name="Martijn J."/>
            <person name="Lind A.E."/>
            <person name="van Eijk R."/>
            <person name="Schleper C."/>
            <person name="Guy L."/>
            <person name="Ettema T.J."/>
        </authorList>
    </citation>
    <scope>NUCLEOTIDE SEQUENCE</scope>
</reference>
<dbReference type="SUPFAM" id="SSF48452">
    <property type="entry name" value="TPR-like"/>
    <property type="match status" value="1"/>
</dbReference>
<dbReference type="CDD" id="cd02511">
    <property type="entry name" value="Beta4Glucosyltransferase"/>
    <property type="match status" value="1"/>
</dbReference>
<name>A0A0F9BBP4_9ZZZZ</name>
<dbReference type="PANTHER" id="PTHR43630:SF2">
    <property type="entry name" value="GLYCOSYLTRANSFERASE"/>
    <property type="match status" value="1"/>
</dbReference>
<dbReference type="SUPFAM" id="SSF53448">
    <property type="entry name" value="Nucleotide-diphospho-sugar transferases"/>
    <property type="match status" value="1"/>
</dbReference>
<dbReference type="InterPro" id="IPR029044">
    <property type="entry name" value="Nucleotide-diphossugar_trans"/>
</dbReference>
<gene>
    <name evidence="3" type="ORF">LCGC14_2547680</name>
</gene>
<evidence type="ECO:0000259" key="2">
    <source>
        <dbReference type="Pfam" id="PF00535"/>
    </source>
</evidence>
<feature type="region of interest" description="Disordered" evidence="1">
    <location>
        <begin position="389"/>
        <end position="421"/>
    </location>
</feature>
<dbReference type="EMBL" id="LAZR01041733">
    <property type="protein sequence ID" value="KKL11252.1"/>
    <property type="molecule type" value="Genomic_DNA"/>
</dbReference>
<evidence type="ECO:0000313" key="3">
    <source>
        <dbReference type="EMBL" id="KKL11252.1"/>
    </source>
</evidence>
<dbReference type="PANTHER" id="PTHR43630">
    <property type="entry name" value="POLY-BETA-1,6-N-ACETYL-D-GLUCOSAMINE SYNTHASE"/>
    <property type="match status" value="1"/>
</dbReference>
<dbReference type="Gene3D" id="3.90.550.10">
    <property type="entry name" value="Spore Coat Polysaccharide Biosynthesis Protein SpsA, Chain A"/>
    <property type="match status" value="1"/>
</dbReference>